<dbReference type="EMBL" id="QCYY01000913">
    <property type="protein sequence ID" value="ROT81825.1"/>
    <property type="molecule type" value="Genomic_DNA"/>
</dbReference>
<feature type="compositionally biased region" description="Polar residues" evidence="1">
    <location>
        <begin position="34"/>
        <end position="44"/>
    </location>
</feature>
<reference evidence="2 3" key="1">
    <citation type="submission" date="2018-04" db="EMBL/GenBank/DDBJ databases">
        <authorList>
            <person name="Zhang X."/>
            <person name="Yuan J."/>
            <person name="Li F."/>
            <person name="Xiang J."/>
        </authorList>
    </citation>
    <scope>NUCLEOTIDE SEQUENCE [LARGE SCALE GENOMIC DNA]</scope>
    <source>
        <tissue evidence="2">Muscle</tissue>
    </source>
</reference>
<comment type="caution">
    <text evidence="2">The sequence shown here is derived from an EMBL/GenBank/DDBJ whole genome shotgun (WGS) entry which is preliminary data.</text>
</comment>
<name>A0A423TZE4_PENVA</name>
<evidence type="ECO:0000313" key="3">
    <source>
        <dbReference type="Proteomes" id="UP000283509"/>
    </source>
</evidence>
<protein>
    <submittedName>
        <fullName evidence="2">Uncharacterized protein</fullName>
    </submittedName>
</protein>
<organism evidence="2 3">
    <name type="scientific">Penaeus vannamei</name>
    <name type="common">Whiteleg shrimp</name>
    <name type="synonym">Litopenaeus vannamei</name>
    <dbReference type="NCBI Taxonomy" id="6689"/>
    <lineage>
        <taxon>Eukaryota</taxon>
        <taxon>Metazoa</taxon>
        <taxon>Ecdysozoa</taxon>
        <taxon>Arthropoda</taxon>
        <taxon>Crustacea</taxon>
        <taxon>Multicrustacea</taxon>
        <taxon>Malacostraca</taxon>
        <taxon>Eumalacostraca</taxon>
        <taxon>Eucarida</taxon>
        <taxon>Decapoda</taxon>
        <taxon>Dendrobranchiata</taxon>
        <taxon>Penaeoidea</taxon>
        <taxon>Penaeidae</taxon>
        <taxon>Penaeus</taxon>
    </lineage>
</organism>
<feature type="compositionally biased region" description="Low complexity" evidence="1">
    <location>
        <begin position="60"/>
        <end position="71"/>
    </location>
</feature>
<evidence type="ECO:0000313" key="2">
    <source>
        <dbReference type="EMBL" id="ROT81825.1"/>
    </source>
</evidence>
<gene>
    <name evidence="2" type="ORF">C7M84_025005</name>
</gene>
<dbReference type="AlphaFoldDB" id="A0A423TZE4"/>
<dbReference type="Proteomes" id="UP000283509">
    <property type="component" value="Unassembled WGS sequence"/>
</dbReference>
<reference evidence="2 3" key="2">
    <citation type="submission" date="2019-01" db="EMBL/GenBank/DDBJ databases">
        <title>The decoding of complex shrimp genome reveals the adaptation for benthos swimmer, frequently molting mechanism and breeding impact on genome.</title>
        <authorList>
            <person name="Sun Y."/>
            <person name="Gao Y."/>
            <person name="Yu Y."/>
        </authorList>
    </citation>
    <scope>NUCLEOTIDE SEQUENCE [LARGE SCALE GENOMIC DNA]</scope>
    <source>
        <tissue evidence="2">Muscle</tissue>
    </source>
</reference>
<feature type="region of interest" description="Disordered" evidence="1">
    <location>
        <begin position="279"/>
        <end position="316"/>
    </location>
</feature>
<feature type="region of interest" description="Disordered" evidence="1">
    <location>
        <begin position="1"/>
        <end position="74"/>
    </location>
</feature>
<sequence length="316" mass="34946">MKISPRIGSHSNEDEAVVSENGGGSPPITAFRLLQSNSSHNQQRYTDKSTDADPHGAQASRTSSSTEEMTTNQEGISSSLAQLVQNQTLVATLLSELVAGQKQLVASQKDMLAVARDGSLIRNAPIKRKRTTAEVSSRTTNYLYHVRVNHAEFRVCRIGFLSIYGIGKKKLEILLRKRKDSPNGTPVLDKRGKKPSPRSITGSILASVQEHIQTLPVTSSHYSLTTTPHCGYQEDGTSIGTDYQDTKRNITKARLMNDYARYTRATFNPSNVALAQKYTHDRHQGLRASKADNNSPEEDDPEKDILDNVPLPHPRR</sequence>
<keyword evidence="3" id="KW-1185">Reference proteome</keyword>
<feature type="compositionally biased region" description="Basic and acidic residues" evidence="1">
    <location>
        <begin position="45"/>
        <end position="54"/>
    </location>
</feature>
<accession>A0A423TZE4</accession>
<proteinExistence type="predicted"/>
<evidence type="ECO:0000256" key="1">
    <source>
        <dbReference type="SAM" id="MobiDB-lite"/>
    </source>
</evidence>